<dbReference type="EMBL" id="JASAXT010000002">
    <property type="protein sequence ID" value="MDP8147715.1"/>
    <property type="molecule type" value="Genomic_DNA"/>
</dbReference>
<dbReference type="InterPro" id="IPR010265">
    <property type="entry name" value="Phage_lambda_TipM"/>
</dbReference>
<evidence type="ECO:0000313" key="1">
    <source>
        <dbReference type="EMBL" id="MDP8147715.1"/>
    </source>
</evidence>
<gene>
    <name evidence="1" type="ORF">QJU57_01305</name>
</gene>
<dbReference type="RefSeq" id="WP_306350821.1">
    <property type="nucleotide sequence ID" value="NZ_JASAWV010000002.1"/>
</dbReference>
<reference evidence="1 2" key="1">
    <citation type="journal article" date="2023" name="Front. Microbiol.">
        <title>Phylogeography and host specificity of Pasteurellaceae pathogenic to sea-farmed fish in the north-east Atlantic.</title>
        <authorList>
            <person name="Gulla S."/>
            <person name="Colquhoun D.J."/>
            <person name="Olsen A.B."/>
            <person name="Spilsberg B."/>
            <person name="Lagesen K."/>
            <person name="Aakesson C.P."/>
            <person name="Strom S."/>
            <person name="Manji F."/>
            <person name="Birkbeck T.H."/>
            <person name="Nilsen H.K."/>
        </authorList>
    </citation>
    <scope>NUCLEOTIDE SEQUENCE [LARGE SCALE GENOMIC DNA]</scope>
    <source>
        <strain evidence="1 2">NVIB3131</strain>
    </source>
</reference>
<dbReference type="Proteomes" id="UP001226020">
    <property type="component" value="Unassembled WGS sequence"/>
</dbReference>
<comment type="caution">
    <text evidence="1">The sequence shown here is derived from an EMBL/GenBank/DDBJ whole genome shotgun (WGS) entry which is preliminary data.</text>
</comment>
<accession>A0AAW8CGY8</accession>
<protein>
    <submittedName>
        <fullName evidence="1">Phage tail protein</fullName>
    </submittedName>
</protein>
<keyword evidence="2" id="KW-1185">Reference proteome</keyword>
<proteinExistence type="predicted"/>
<dbReference type="AlphaFoldDB" id="A0AAW8CGY8"/>
<sequence>MVIKTFPFCPKPGYSVSNEPKRKSIQFGDGYQQRTADGLNPLLRKFSLTFKVPSEKKDSFDNFLAEHGGVKAFCFQERPQSKLVKVVCAKWSETAGLRYSEFACEFEEVL</sequence>
<name>A0AAW8CGY8_9PAST</name>
<evidence type="ECO:0000313" key="2">
    <source>
        <dbReference type="Proteomes" id="UP001226020"/>
    </source>
</evidence>
<organism evidence="1 2">
    <name type="scientific">Phocoenobacter atlanticus subsp. atlanticus</name>
    <dbReference type="NCBI Taxonomy" id="3061285"/>
    <lineage>
        <taxon>Bacteria</taxon>
        <taxon>Pseudomonadati</taxon>
        <taxon>Pseudomonadota</taxon>
        <taxon>Gammaproteobacteria</taxon>
        <taxon>Pasteurellales</taxon>
        <taxon>Pasteurellaceae</taxon>
        <taxon>Phocoenobacter</taxon>
        <taxon>Phocoenobacter atlanticus</taxon>
    </lineage>
</organism>
<dbReference type="Pfam" id="PF05939">
    <property type="entry name" value="Phage_min_tail"/>
    <property type="match status" value="1"/>
</dbReference>